<proteinExistence type="predicted"/>
<keyword evidence="1" id="KW-0812">Transmembrane</keyword>
<accession>A0ABN9XTU5</accession>
<feature type="transmembrane region" description="Helical" evidence="1">
    <location>
        <begin position="164"/>
        <end position="184"/>
    </location>
</feature>
<evidence type="ECO:0000313" key="2">
    <source>
        <dbReference type="EMBL" id="CAK0903466.1"/>
    </source>
</evidence>
<keyword evidence="1" id="KW-0472">Membrane</keyword>
<sequence length="340" mass="40004">MIVMLFICTPSSARARTYITYRRWLKPIGMRKLTDVVDDRSEWESKFTESQVWEDGGKAVWLRNADPTLLRRRGRGRTPPRDNLLKMCFVLFRRKHLQLDPDWKSWEESHPNHKLQRTREGIDTLRKNMQKLEFSSLDTSAFLNVRTWMLIDVTMERVRMQHTIIVLGGVISIEFLQLTATLWLEDSAVSDSTLRGVWHFFVQGVFLALLVNAAAGMNQTMRDRMVLTLRYWKTRVMKVALRSHNVELSRDELNSWRSPQPPIFLTDVRVQVDNHIRVIQDGLEFLISMIEKQEQPISMFGFEVSYKLHSSIMALVTSIVVSFVWRRYEVKLKQLFEVSL</sequence>
<reference evidence="2" key="1">
    <citation type="submission" date="2023-10" db="EMBL/GenBank/DDBJ databases">
        <authorList>
            <person name="Chen Y."/>
            <person name="Shah S."/>
            <person name="Dougan E. K."/>
            <person name="Thang M."/>
            <person name="Chan C."/>
        </authorList>
    </citation>
    <scope>NUCLEOTIDE SEQUENCE [LARGE SCALE GENOMIC DNA]</scope>
</reference>
<name>A0ABN9XTU5_9DINO</name>
<dbReference type="Proteomes" id="UP001189429">
    <property type="component" value="Unassembled WGS sequence"/>
</dbReference>
<comment type="caution">
    <text evidence="2">The sequence shown here is derived from an EMBL/GenBank/DDBJ whole genome shotgun (WGS) entry which is preliminary data.</text>
</comment>
<evidence type="ECO:0000313" key="3">
    <source>
        <dbReference type="Proteomes" id="UP001189429"/>
    </source>
</evidence>
<dbReference type="EMBL" id="CAUYUJ010021237">
    <property type="protein sequence ID" value="CAK0903466.1"/>
    <property type="molecule type" value="Genomic_DNA"/>
</dbReference>
<organism evidence="2 3">
    <name type="scientific">Prorocentrum cordatum</name>
    <dbReference type="NCBI Taxonomy" id="2364126"/>
    <lineage>
        <taxon>Eukaryota</taxon>
        <taxon>Sar</taxon>
        <taxon>Alveolata</taxon>
        <taxon>Dinophyceae</taxon>
        <taxon>Prorocentrales</taxon>
        <taxon>Prorocentraceae</taxon>
        <taxon>Prorocentrum</taxon>
    </lineage>
</organism>
<feature type="transmembrane region" description="Helical" evidence="1">
    <location>
        <begin position="196"/>
        <end position="215"/>
    </location>
</feature>
<gene>
    <name evidence="2" type="ORF">PCOR1329_LOCUS79786</name>
</gene>
<protein>
    <recommendedName>
        <fullName evidence="4">Autophagy-related protein 9</fullName>
    </recommendedName>
</protein>
<keyword evidence="1" id="KW-1133">Transmembrane helix</keyword>
<keyword evidence="3" id="KW-1185">Reference proteome</keyword>
<evidence type="ECO:0008006" key="4">
    <source>
        <dbReference type="Google" id="ProtNLM"/>
    </source>
</evidence>
<evidence type="ECO:0000256" key="1">
    <source>
        <dbReference type="SAM" id="Phobius"/>
    </source>
</evidence>